<dbReference type="InterPro" id="IPR013611">
    <property type="entry name" value="Transp-assoc_OB_typ2"/>
</dbReference>
<proteinExistence type="predicted"/>
<dbReference type="Proteomes" id="UP000612362">
    <property type="component" value="Unassembled WGS sequence"/>
</dbReference>
<keyword evidence="6" id="KW-1185">Reference proteome</keyword>
<dbReference type="AlphaFoldDB" id="A0A8J3HZV8"/>
<evidence type="ECO:0000313" key="6">
    <source>
        <dbReference type="Proteomes" id="UP000612362"/>
    </source>
</evidence>
<dbReference type="EMBL" id="BNJF01000003">
    <property type="protein sequence ID" value="GHO47327.1"/>
    <property type="molecule type" value="Genomic_DNA"/>
</dbReference>
<dbReference type="InterPro" id="IPR050093">
    <property type="entry name" value="ABC_SmlMolc_Importer"/>
</dbReference>
<dbReference type="GO" id="GO:0140359">
    <property type="term" value="F:ABC-type transporter activity"/>
    <property type="evidence" value="ECO:0007669"/>
    <property type="project" value="UniProtKB-ARBA"/>
</dbReference>
<dbReference type="PANTHER" id="PTHR42781:SF4">
    <property type="entry name" value="SPERMIDINE_PUTRESCINE IMPORT ATP-BINDING PROTEIN POTA"/>
    <property type="match status" value="1"/>
</dbReference>
<dbReference type="Gene3D" id="2.40.50.100">
    <property type="match status" value="1"/>
</dbReference>
<feature type="domain" description="ABC transporter" evidence="4">
    <location>
        <begin position="7"/>
        <end position="237"/>
    </location>
</feature>
<keyword evidence="3 5" id="KW-0067">ATP-binding</keyword>
<comment type="caution">
    <text evidence="5">The sequence shown here is derived from an EMBL/GenBank/DDBJ whole genome shotgun (WGS) entry which is preliminary data.</text>
</comment>
<dbReference type="InterPro" id="IPR008995">
    <property type="entry name" value="Mo/tungstate-bd_C_term_dom"/>
</dbReference>
<accession>A0A8J3HZV8</accession>
<evidence type="ECO:0000313" key="5">
    <source>
        <dbReference type="EMBL" id="GHO47327.1"/>
    </source>
</evidence>
<dbReference type="GO" id="GO:0005524">
    <property type="term" value="F:ATP binding"/>
    <property type="evidence" value="ECO:0007669"/>
    <property type="project" value="UniProtKB-KW"/>
</dbReference>
<evidence type="ECO:0000259" key="4">
    <source>
        <dbReference type="PROSITE" id="PS50893"/>
    </source>
</evidence>
<dbReference type="GO" id="GO:0043190">
    <property type="term" value="C:ATP-binding cassette (ABC) transporter complex"/>
    <property type="evidence" value="ECO:0007669"/>
    <property type="project" value="InterPro"/>
</dbReference>
<dbReference type="GO" id="GO:0016887">
    <property type="term" value="F:ATP hydrolysis activity"/>
    <property type="evidence" value="ECO:0007669"/>
    <property type="project" value="InterPro"/>
</dbReference>
<dbReference type="InterPro" id="IPR003593">
    <property type="entry name" value="AAA+_ATPase"/>
</dbReference>
<dbReference type="Pfam" id="PF08402">
    <property type="entry name" value="TOBE_2"/>
    <property type="match status" value="1"/>
</dbReference>
<dbReference type="PROSITE" id="PS00211">
    <property type="entry name" value="ABC_TRANSPORTER_1"/>
    <property type="match status" value="1"/>
</dbReference>
<dbReference type="SUPFAM" id="SSF50331">
    <property type="entry name" value="MOP-like"/>
    <property type="match status" value="1"/>
</dbReference>
<dbReference type="SMART" id="SM00382">
    <property type="entry name" value="AAA"/>
    <property type="match status" value="1"/>
</dbReference>
<name>A0A8J3HZV8_9CHLR</name>
<keyword evidence="2" id="KW-0547">Nucleotide-binding</keyword>
<dbReference type="InterPro" id="IPR012340">
    <property type="entry name" value="NA-bd_OB-fold"/>
</dbReference>
<keyword evidence="1" id="KW-0813">Transport</keyword>
<dbReference type="PROSITE" id="PS50893">
    <property type="entry name" value="ABC_TRANSPORTER_2"/>
    <property type="match status" value="1"/>
</dbReference>
<dbReference type="RefSeq" id="WP_220196636.1">
    <property type="nucleotide sequence ID" value="NZ_BNJF01000003.1"/>
</dbReference>
<dbReference type="InterPro" id="IPR017871">
    <property type="entry name" value="ABC_transporter-like_CS"/>
</dbReference>
<organism evidence="5 6">
    <name type="scientific">Ktedonospora formicarum</name>
    <dbReference type="NCBI Taxonomy" id="2778364"/>
    <lineage>
        <taxon>Bacteria</taxon>
        <taxon>Bacillati</taxon>
        <taxon>Chloroflexota</taxon>
        <taxon>Ktedonobacteria</taxon>
        <taxon>Ktedonobacterales</taxon>
        <taxon>Ktedonobacteraceae</taxon>
        <taxon>Ktedonospora</taxon>
    </lineage>
</organism>
<dbReference type="Gene3D" id="2.40.50.140">
    <property type="entry name" value="Nucleic acid-binding proteins"/>
    <property type="match status" value="1"/>
</dbReference>
<evidence type="ECO:0000256" key="3">
    <source>
        <dbReference type="ARBA" id="ARBA00022840"/>
    </source>
</evidence>
<dbReference type="SUPFAM" id="SSF52540">
    <property type="entry name" value="P-loop containing nucleoside triphosphate hydrolases"/>
    <property type="match status" value="1"/>
</dbReference>
<dbReference type="FunFam" id="3.40.50.300:FF:000042">
    <property type="entry name" value="Maltose/maltodextrin ABC transporter, ATP-binding protein"/>
    <property type="match status" value="1"/>
</dbReference>
<evidence type="ECO:0000256" key="1">
    <source>
        <dbReference type="ARBA" id="ARBA00022448"/>
    </source>
</evidence>
<dbReference type="InterPro" id="IPR027417">
    <property type="entry name" value="P-loop_NTPase"/>
</dbReference>
<protein>
    <submittedName>
        <fullName evidence="5">ABC transporter ATP-binding protein</fullName>
    </submittedName>
</protein>
<dbReference type="PANTHER" id="PTHR42781">
    <property type="entry name" value="SPERMIDINE/PUTRESCINE IMPORT ATP-BINDING PROTEIN POTA"/>
    <property type="match status" value="1"/>
</dbReference>
<reference evidence="5" key="1">
    <citation type="submission" date="2020-10" db="EMBL/GenBank/DDBJ databases">
        <title>Taxonomic study of unclassified bacteria belonging to the class Ktedonobacteria.</title>
        <authorList>
            <person name="Yabe S."/>
            <person name="Wang C.M."/>
            <person name="Zheng Y."/>
            <person name="Sakai Y."/>
            <person name="Cavaletti L."/>
            <person name="Monciardini P."/>
            <person name="Donadio S."/>
        </authorList>
    </citation>
    <scope>NUCLEOTIDE SEQUENCE</scope>
    <source>
        <strain evidence="5">SOSP1-1</strain>
    </source>
</reference>
<dbReference type="Gene3D" id="3.40.50.300">
    <property type="entry name" value="P-loop containing nucleotide triphosphate hydrolases"/>
    <property type="match status" value="1"/>
</dbReference>
<evidence type="ECO:0000256" key="2">
    <source>
        <dbReference type="ARBA" id="ARBA00022741"/>
    </source>
</evidence>
<dbReference type="InterPro" id="IPR003439">
    <property type="entry name" value="ABC_transporter-like_ATP-bd"/>
</dbReference>
<dbReference type="Pfam" id="PF00005">
    <property type="entry name" value="ABC_tran"/>
    <property type="match status" value="1"/>
</dbReference>
<sequence>MKKIEKLVIKGMTRRFGDAIALHNFTLEIAGGQFITLLGPSGCGKSTALNCLAGLLELTEGEILLNGAPVQHLPAEKRGFGMVFQNYALFPHLTAQRNISYGLEIRRVPRAEREQRVRKALNMVHLQDFGKRYPTQMSGGQQQRLAIARTIVLEPSLLLLDEPLSNLDANLRNEMRIEIKRLHTELGLTTVYVTHDQSEAMSLSDKVVVMRQGRIEQIGTPQEIYNRPQSLFVARFMGYLNQFPGTVIGRDGEYWLIQTASGVQFTASSTAAESTNWQTGQRVLACIRPDETLADPLPAENHVQGHVRLVEYVGRAYEILVQLADERGTQLLVHSAHAPEIGTPLTFGVQPDRLLLFPDDEMTTGHTSEEQDLVDVAAMRVER</sequence>
<gene>
    <name evidence="5" type="ORF">KSX_54900</name>
</gene>